<proteinExistence type="predicted"/>
<accession>A0AA36CIT3</accession>
<protein>
    <submittedName>
        <fullName evidence="1">Uncharacterized protein</fullName>
    </submittedName>
</protein>
<gene>
    <name evidence="1" type="ORF">MSPICULIGERA_LOCUS8284</name>
</gene>
<keyword evidence="2" id="KW-1185">Reference proteome</keyword>
<sequence length="284" mass="30440">MAIAVGPEDEVDTDPILEIDVDLEDREDEADTDPIPENDPVLEVAAAADPKMTVGADTAALVPILTNDVADLEVVVEGSARILMKGADVVDTDATDLMMMIVEDAEDTTVDLMSDREAEVAIVATTTSRSDDVVDVEVILRIRKSEDTDAEEMTDEVEAVDSGQIRGNDWVDGLMKGREDAVGARGIRIVNLTRDVVGVVDLECHHHPHLYLASKMVLLHGTNCVSTGKDCLCCCGGYIPDAASGNCTDIRRRIPGIDGLMGFALQSTTVSSLDDDSTTQDSMY</sequence>
<dbReference type="AlphaFoldDB" id="A0AA36CIT3"/>
<organism evidence="1 2">
    <name type="scientific">Mesorhabditis spiculigera</name>
    <dbReference type="NCBI Taxonomy" id="96644"/>
    <lineage>
        <taxon>Eukaryota</taxon>
        <taxon>Metazoa</taxon>
        <taxon>Ecdysozoa</taxon>
        <taxon>Nematoda</taxon>
        <taxon>Chromadorea</taxon>
        <taxon>Rhabditida</taxon>
        <taxon>Rhabditina</taxon>
        <taxon>Rhabditomorpha</taxon>
        <taxon>Rhabditoidea</taxon>
        <taxon>Rhabditidae</taxon>
        <taxon>Mesorhabditinae</taxon>
        <taxon>Mesorhabditis</taxon>
    </lineage>
</organism>
<comment type="caution">
    <text evidence="1">The sequence shown here is derived from an EMBL/GenBank/DDBJ whole genome shotgun (WGS) entry which is preliminary data.</text>
</comment>
<feature type="non-terminal residue" evidence="1">
    <location>
        <position position="1"/>
    </location>
</feature>
<dbReference type="Proteomes" id="UP001177023">
    <property type="component" value="Unassembled WGS sequence"/>
</dbReference>
<reference evidence="1" key="1">
    <citation type="submission" date="2023-06" db="EMBL/GenBank/DDBJ databases">
        <authorList>
            <person name="Delattre M."/>
        </authorList>
    </citation>
    <scope>NUCLEOTIDE SEQUENCE</scope>
    <source>
        <strain evidence="1">AF72</strain>
    </source>
</reference>
<dbReference type="EMBL" id="CATQJA010002145">
    <property type="protein sequence ID" value="CAJ0569825.1"/>
    <property type="molecule type" value="Genomic_DNA"/>
</dbReference>
<evidence type="ECO:0000313" key="1">
    <source>
        <dbReference type="EMBL" id="CAJ0569825.1"/>
    </source>
</evidence>
<name>A0AA36CIT3_9BILA</name>
<evidence type="ECO:0000313" key="2">
    <source>
        <dbReference type="Proteomes" id="UP001177023"/>
    </source>
</evidence>